<keyword evidence="1" id="KW-0812">Transmembrane</keyword>
<evidence type="ECO:0000313" key="3">
    <source>
        <dbReference type="EMBL" id="KAK9276422.1"/>
    </source>
</evidence>
<reference evidence="3 4" key="1">
    <citation type="journal article" date="2024" name="Plant J.">
        <title>Genome sequences and population genomics reveal climatic adaptation and genomic divergence between two closely related sweetgum species.</title>
        <authorList>
            <person name="Xu W.Q."/>
            <person name="Ren C.Q."/>
            <person name="Zhang X.Y."/>
            <person name="Comes H.P."/>
            <person name="Liu X.H."/>
            <person name="Li Y.G."/>
            <person name="Kettle C.J."/>
            <person name="Jalonen R."/>
            <person name="Gaisberger H."/>
            <person name="Ma Y.Z."/>
            <person name="Qiu Y.X."/>
        </authorList>
    </citation>
    <scope>NUCLEOTIDE SEQUENCE [LARGE SCALE GENOMIC DNA]</scope>
    <source>
        <strain evidence="3">Hangzhou</strain>
    </source>
</reference>
<dbReference type="Pfam" id="PF03168">
    <property type="entry name" value="LEA_2"/>
    <property type="match status" value="1"/>
</dbReference>
<accession>A0AAP0RG99</accession>
<protein>
    <recommendedName>
        <fullName evidence="2">Late embryogenesis abundant protein LEA-2 subgroup domain-containing protein</fullName>
    </recommendedName>
</protein>
<evidence type="ECO:0000259" key="2">
    <source>
        <dbReference type="Pfam" id="PF03168"/>
    </source>
</evidence>
<evidence type="ECO:0000313" key="4">
    <source>
        <dbReference type="Proteomes" id="UP001415857"/>
    </source>
</evidence>
<evidence type="ECO:0000256" key="1">
    <source>
        <dbReference type="SAM" id="Phobius"/>
    </source>
</evidence>
<dbReference type="AlphaFoldDB" id="A0AAP0RG99"/>
<comment type="caution">
    <text evidence="3">The sequence shown here is derived from an EMBL/GenBank/DDBJ whole genome shotgun (WGS) entry which is preliminary data.</text>
</comment>
<gene>
    <name evidence="3" type="ORF">L1049_005955</name>
</gene>
<dbReference type="InterPro" id="IPR055301">
    <property type="entry name" value="Lea14-like_2"/>
</dbReference>
<dbReference type="EMBL" id="JBBPBK010000010">
    <property type="protein sequence ID" value="KAK9276422.1"/>
    <property type="molecule type" value="Genomic_DNA"/>
</dbReference>
<feature type="transmembrane region" description="Helical" evidence="1">
    <location>
        <begin position="39"/>
        <end position="62"/>
    </location>
</feature>
<keyword evidence="1" id="KW-1133">Transmembrane helix</keyword>
<dbReference type="PANTHER" id="PTHR31852">
    <property type="entry name" value="LATE EMBRYOGENESIS ABUNDANT (LEA) HYDROXYPROLINE-RICH GLYCOPROTEIN FAMILY"/>
    <property type="match status" value="1"/>
</dbReference>
<name>A0AAP0RG99_LIQFO</name>
<sequence>MAEESEVSSLAPPGSYGRSDEELAWHIPNASRPKKSNKCLVYILAGIVIQSIILLSFASVVLRVTTPAVKLRWVAVKNLKYDSTTPSSSLNATLIAEVTVKNTNFGRFEFENSTASFIYGDMKLGDMKIGTGRVKARETNRVNVTAEVRSNGLPDNMNLSSDIGSGTLELRSYAKLSGRVLVMKIVKKRETSEMNCSMTLNLTRGEIQDLLCN</sequence>
<organism evidence="3 4">
    <name type="scientific">Liquidambar formosana</name>
    <name type="common">Formosan gum</name>
    <dbReference type="NCBI Taxonomy" id="63359"/>
    <lineage>
        <taxon>Eukaryota</taxon>
        <taxon>Viridiplantae</taxon>
        <taxon>Streptophyta</taxon>
        <taxon>Embryophyta</taxon>
        <taxon>Tracheophyta</taxon>
        <taxon>Spermatophyta</taxon>
        <taxon>Magnoliopsida</taxon>
        <taxon>eudicotyledons</taxon>
        <taxon>Gunneridae</taxon>
        <taxon>Pentapetalae</taxon>
        <taxon>Saxifragales</taxon>
        <taxon>Altingiaceae</taxon>
        <taxon>Liquidambar</taxon>
    </lineage>
</organism>
<proteinExistence type="predicted"/>
<feature type="domain" description="Late embryogenesis abundant protein LEA-2 subgroup" evidence="2">
    <location>
        <begin position="98"/>
        <end position="197"/>
    </location>
</feature>
<keyword evidence="4" id="KW-1185">Reference proteome</keyword>
<keyword evidence="1" id="KW-0472">Membrane</keyword>
<dbReference type="Gene3D" id="2.60.40.1820">
    <property type="match status" value="1"/>
</dbReference>
<dbReference type="InterPro" id="IPR004864">
    <property type="entry name" value="LEA_2"/>
</dbReference>
<dbReference type="Proteomes" id="UP001415857">
    <property type="component" value="Unassembled WGS sequence"/>
</dbReference>